<gene>
    <name evidence="6" type="primary">rplS</name>
    <name evidence="6" type="ORF">CO057_01065</name>
</gene>
<feature type="region of interest" description="Disordered" evidence="5">
    <location>
        <begin position="1"/>
        <end position="30"/>
    </location>
</feature>
<keyword evidence="3 4" id="KW-0687">Ribonucleoprotein</keyword>
<dbReference type="Gene3D" id="2.30.30.790">
    <property type="match status" value="1"/>
</dbReference>
<name>A0A2M8EPZ1_9BACT</name>
<comment type="similarity">
    <text evidence="1 4">Belongs to the bacterial ribosomal protein bL19 family.</text>
</comment>
<keyword evidence="2 6" id="KW-0689">Ribosomal protein</keyword>
<organism evidence="6 7">
    <name type="scientific">Candidatus Uhrbacteria bacterium CG_4_9_14_0_2_um_filter_41_50</name>
    <dbReference type="NCBI Taxonomy" id="1975031"/>
    <lineage>
        <taxon>Bacteria</taxon>
        <taxon>Candidatus Uhriibacteriota</taxon>
    </lineage>
</organism>
<dbReference type="GO" id="GO:0006412">
    <property type="term" value="P:translation"/>
    <property type="evidence" value="ECO:0007669"/>
    <property type="project" value="InterPro"/>
</dbReference>
<evidence type="ECO:0000313" key="6">
    <source>
        <dbReference type="EMBL" id="PJC24747.1"/>
    </source>
</evidence>
<dbReference type="SUPFAM" id="SSF50104">
    <property type="entry name" value="Translation proteins SH3-like domain"/>
    <property type="match status" value="1"/>
</dbReference>
<dbReference type="PANTHER" id="PTHR15680">
    <property type="entry name" value="RIBOSOMAL PROTEIN L19"/>
    <property type="match status" value="1"/>
</dbReference>
<evidence type="ECO:0000313" key="7">
    <source>
        <dbReference type="Proteomes" id="UP000230251"/>
    </source>
</evidence>
<evidence type="ECO:0000256" key="3">
    <source>
        <dbReference type="ARBA" id="ARBA00023274"/>
    </source>
</evidence>
<dbReference type="InterPro" id="IPR001857">
    <property type="entry name" value="Ribosomal_bL19"/>
</dbReference>
<comment type="caution">
    <text evidence="6">The sequence shown here is derived from an EMBL/GenBank/DDBJ whole genome shotgun (WGS) entry which is preliminary data.</text>
</comment>
<dbReference type="Proteomes" id="UP000230251">
    <property type="component" value="Unassembled WGS sequence"/>
</dbReference>
<accession>A0A2M8EPZ1</accession>
<dbReference type="InterPro" id="IPR008991">
    <property type="entry name" value="Translation_prot_SH3-like_sf"/>
</dbReference>
<dbReference type="PANTHER" id="PTHR15680:SF9">
    <property type="entry name" value="LARGE RIBOSOMAL SUBUNIT PROTEIN BL19M"/>
    <property type="match status" value="1"/>
</dbReference>
<dbReference type="InterPro" id="IPR038657">
    <property type="entry name" value="Ribosomal_bL19_sf"/>
</dbReference>
<dbReference type="GO" id="GO:0022625">
    <property type="term" value="C:cytosolic large ribosomal subunit"/>
    <property type="evidence" value="ECO:0007669"/>
    <property type="project" value="TreeGrafter"/>
</dbReference>
<sequence>MIDEETKETSGQSPESRDQSTEEVPAEIIDVPEEKVAGKVATETPEEEIDESQIEVMPYTQLRPGMVVRVHEKIIDQTAKGERERVQVFQGIIMGIQGAGISRTMRIRKDSKGWMVEKIFPLSSPKIEKIEVVKQFRVRRAKLGYLKGDFKRKLKEIKEVKETK</sequence>
<dbReference type="EMBL" id="PFSI01000019">
    <property type="protein sequence ID" value="PJC24747.1"/>
    <property type="molecule type" value="Genomic_DNA"/>
</dbReference>
<evidence type="ECO:0000256" key="2">
    <source>
        <dbReference type="ARBA" id="ARBA00022980"/>
    </source>
</evidence>
<dbReference type="AlphaFoldDB" id="A0A2M8EPZ1"/>
<dbReference type="PRINTS" id="PR00061">
    <property type="entry name" value="RIBOSOMALL19"/>
</dbReference>
<reference evidence="7" key="1">
    <citation type="submission" date="2017-09" db="EMBL/GenBank/DDBJ databases">
        <title>Depth-based differentiation of microbial function through sediment-hosted aquifers and enrichment of novel symbionts in the deep terrestrial subsurface.</title>
        <authorList>
            <person name="Probst A.J."/>
            <person name="Ladd B."/>
            <person name="Jarett J.K."/>
            <person name="Geller-Mcgrath D.E."/>
            <person name="Sieber C.M.K."/>
            <person name="Emerson J.B."/>
            <person name="Anantharaman K."/>
            <person name="Thomas B.C."/>
            <person name="Malmstrom R."/>
            <person name="Stieglmeier M."/>
            <person name="Klingl A."/>
            <person name="Woyke T."/>
            <person name="Ryan C.M."/>
            <person name="Banfield J.F."/>
        </authorList>
    </citation>
    <scope>NUCLEOTIDE SEQUENCE [LARGE SCALE GENOMIC DNA]</scope>
</reference>
<evidence type="ECO:0000256" key="5">
    <source>
        <dbReference type="SAM" id="MobiDB-lite"/>
    </source>
</evidence>
<dbReference type="NCBIfam" id="TIGR01024">
    <property type="entry name" value="rplS_bact"/>
    <property type="match status" value="1"/>
</dbReference>
<dbReference type="Pfam" id="PF01245">
    <property type="entry name" value="Ribosomal_L19"/>
    <property type="match status" value="1"/>
</dbReference>
<protein>
    <recommendedName>
        <fullName evidence="4">50S ribosomal protein L19</fullName>
    </recommendedName>
</protein>
<comment type="function">
    <text evidence="4">This protein is located at the 30S-50S ribosomal subunit interface and may play a role in the structure and function of the aminoacyl-tRNA binding site.</text>
</comment>
<dbReference type="GO" id="GO:0003735">
    <property type="term" value="F:structural constituent of ribosome"/>
    <property type="evidence" value="ECO:0007669"/>
    <property type="project" value="InterPro"/>
</dbReference>
<evidence type="ECO:0000256" key="1">
    <source>
        <dbReference type="ARBA" id="ARBA00005781"/>
    </source>
</evidence>
<proteinExistence type="inferred from homology"/>
<evidence type="ECO:0000256" key="4">
    <source>
        <dbReference type="RuleBase" id="RU000559"/>
    </source>
</evidence>